<evidence type="ECO:0000313" key="3">
    <source>
        <dbReference type="Proteomes" id="UP000001075"/>
    </source>
</evidence>
<dbReference type="InParanoid" id="G3GX90"/>
<keyword evidence="1" id="KW-0732">Signal</keyword>
<evidence type="ECO:0000256" key="1">
    <source>
        <dbReference type="SAM" id="SignalP"/>
    </source>
</evidence>
<reference evidence="3" key="1">
    <citation type="journal article" date="2011" name="Nat. Biotechnol.">
        <title>The genomic sequence of the Chinese hamster ovary (CHO)-K1 cell line.</title>
        <authorList>
            <person name="Xu X."/>
            <person name="Nagarajan H."/>
            <person name="Lewis N.E."/>
            <person name="Pan S."/>
            <person name="Cai Z."/>
            <person name="Liu X."/>
            <person name="Chen W."/>
            <person name="Xie M."/>
            <person name="Wang W."/>
            <person name="Hammond S."/>
            <person name="Andersen M.R."/>
            <person name="Neff N."/>
            <person name="Passarelli B."/>
            <person name="Koh W."/>
            <person name="Fan H.C."/>
            <person name="Wang J."/>
            <person name="Gui Y."/>
            <person name="Lee K.H."/>
            <person name="Betenbaugh M.J."/>
            <person name="Quake S.R."/>
            <person name="Famili I."/>
            <person name="Palsson B.O."/>
            <person name="Wang J."/>
        </authorList>
    </citation>
    <scope>NUCLEOTIDE SEQUENCE [LARGE SCALE GENOMIC DNA]</scope>
    <source>
        <strain evidence="3">CHO K1 cell line</strain>
    </source>
</reference>
<dbReference type="EMBL" id="JH000058">
    <property type="protein sequence ID" value="EGW06187.1"/>
    <property type="molecule type" value="Genomic_DNA"/>
</dbReference>
<feature type="signal peptide" evidence="1">
    <location>
        <begin position="1"/>
        <end position="22"/>
    </location>
</feature>
<accession>G3GX90</accession>
<proteinExistence type="predicted"/>
<dbReference type="Proteomes" id="UP000001075">
    <property type="component" value="Unassembled WGS sequence"/>
</dbReference>
<gene>
    <name evidence="2" type="ORF">I79_002325</name>
</gene>
<dbReference type="AlphaFoldDB" id="G3GX90"/>
<sequence length="50" mass="5564">MRPTPWALAAAWATAVSTLTQSQGCWEPSFKALPAPQLMIRPLFPIPVKW</sequence>
<evidence type="ECO:0000313" key="2">
    <source>
        <dbReference type="EMBL" id="EGW06187.1"/>
    </source>
</evidence>
<name>G3GX90_CRIGR</name>
<organism evidence="2 3">
    <name type="scientific">Cricetulus griseus</name>
    <name type="common">Chinese hamster</name>
    <name type="synonym">Cricetulus barabensis griseus</name>
    <dbReference type="NCBI Taxonomy" id="10029"/>
    <lineage>
        <taxon>Eukaryota</taxon>
        <taxon>Metazoa</taxon>
        <taxon>Chordata</taxon>
        <taxon>Craniata</taxon>
        <taxon>Vertebrata</taxon>
        <taxon>Euteleostomi</taxon>
        <taxon>Mammalia</taxon>
        <taxon>Eutheria</taxon>
        <taxon>Euarchontoglires</taxon>
        <taxon>Glires</taxon>
        <taxon>Rodentia</taxon>
        <taxon>Myomorpha</taxon>
        <taxon>Muroidea</taxon>
        <taxon>Cricetidae</taxon>
        <taxon>Cricetinae</taxon>
        <taxon>Cricetulus</taxon>
    </lineage>
</organism>
<feature type="chain" id="PRO_5003443825" evidence="1">
    <location>
        <begin position="23"/>
        <end position="50"/>
    </location>
</feature>
<protein>
    <submittedName>
        <fullName evidence="2">Uncharacterized protein</fullName>
    </submittedName>
</protein>